<name>D8JTY3_HYPDA</name>
<evidence type="ECO:0000259" key="5">
    <source>
        <dbReference type="Pfam" id="PF00496"/>
    </source>
</evidence>
<dbReference type="InterPro" id="IPR039424">
    <property type="entry name" value="SBP_5"/>
</dbReference>
<comment type="subcellular location">
    <subcellularLocation>
        <location evidence="1">Periplasm</location>
    </subcellularLocation>
</comment>
<dbReference type="eggNOG" id="COG4166">
    <property type="taxonomic scope" value="Bacteria"/>
</dbReference>
<dbReference type="GO" id="GO:0015833">
    <property type="term" value="P:peptide transport"/>
    <property type="evidence" value="ECO:0007669"/>
    <property type="project" value="TreeGrafter"/>
</dbReference>
<dbReference type="Gene3D" id="3.10.105.10">
    <property type="entry name" value="Dipeptide-binding Protein, Domain 3"/>
    <property type="match status" value="1"/>
</dbReference>
<dbReference type="STRING" id="582899.Hden_2735"/>
<dbReference type="CDD" id="cd08497">
    <property type="entry name" value="MbnE-like"/>
    <property type="match status" value="1"/>
</dbReference>
<proteinExistence type="inferred from homology"/>
<dbReference type="KEGG" id="hdn:Hden_2735"/>
<protein>
    <submittedName>
        <fullName evidence="6">Extracellular solute-binding protein family 5</fullName>
    </submittedName>
</protein>
<dbReference type="GO" id="GO:0043190">
    <property type="term" value="C:ATP-binding cassette (ABC) transporter complex"/>
    <property type="evidence" value="ECO:0007669"/>
    <property type="project" value="InterPro"/>
</dbReference>
<dbReference type="InterPro" id="IPR000914">
    <property type="entry name" value="SBP_5_dom"/>
</dbReference>
<evidence type="ECO:0000256" key="3">
    <source>
        <dbReference type="ARBA" id="ARBA00022729"/>
    </source>
</evidence>
<evidence type="ECO:0000313" key="7">
    <source>
        <dbReference type="Proteomes" id="UP000002033"/>
    </source>
</evidence>
<evidence type="ECO:0000256" key="2">
    <source>
        <dbReference type="ARBA" id="ARBA00005695"/>
    </source>
</evidence>
<dbReference type="Proteomes" id="UP000002033">
    <property type="component" value="Chromosome"/>
</dbReference>
<dbReference type="GO" id="GO:0030288">
    <property type="term" value="C:outer membrane-bounded periplasmic space"/>
    <property type="evidence" value="ECO:0007669"/>
    <property type="project" value="TreeGrafter"/>
</dbReference>
<reference evidence="7" key="1">
    <citation type="journal article" date="2011" name="J. Bacteriol.">
        <title>Genome sequences of eight morphologically diverse alphaproteobacteria.</title>
        <authorList>
            <consortium name="US DOE Joint Genome Institute"/>
            <person name="Brown P.J."/>
            <person name="Kysela D.T."/>
            <person name="Buechlein A."/>
            <person name="Hemmerich C."/>
            <person name="Brun Y.V."/>
        </authorList>
    </citation>
    <scope>NUCLEOTIDE SEQUENCE [LARGE SCALE GENOMIC DNA]</scope>
    <source>
        <strain evidence="7">ATCC 51888 / DSM 1869 / NCIB 11706 / TK 0415</strain>
    </source>
</reference>
<dbReference type="Pfam" id="PF00496">
    <property type="entry name" value="SBP_bac_5"/>
    <property type="match status" value="1"/>
</dbReference>
<dbReference type="Gene3D" id="3.40.190.10">
    <property type="entry name" value="Periplasmic binding protein-like II"/>
    <property type="match status" value="1"/>
</dbReference>
<feature type="domain" description="Solute-binding protein family 5" evidence="5">
    <location>
        <begin position="115"/>
        <end position="522"/>
    </location>
</feature>
<dbReference type="AlphaFoldDB" id="D8JTY3"/>
<feature type="chain" id="PRO_5003116160" evidence="4">
    <location>
        <begin position="37"/>
        <end position="634"/>
    </location>
</feature>
<evidence type="ECO:0000256" key="1">
    <source>
        <dbReference type="ARBA" id="ARBA00004418"/>
    </source>
</evidence>
<sequence length="634" mass="71038" precursor="true">MPVFSQMRMIATPRLAALSAVAAALLLPLTASVAGAEPRHGLSVFGELKYPADFQHFDYVNADAPKGGRIITLGTGGANTFDNLNPHILKGDSAQGLDLLFDALMVRAMDEPDAVYGLVAQSADVAPDRMSVTFKLRPEAKFSDGTKITADDVVFSFKTIKEKGHPALSQPLHDVVSAEALDPETVRYTFQGTLTRDLPITVAQLPVLSKAYYTTQPFEETSLKPPLGSGPYRIKNFKPGTFISYVRREDYWAKDLPVNRGRFNFDEIRYDYYRDRNIELEALKSGQIDFREEFSSVSWATGYDIPAVRNGRLVKTSLPDNRPSGAQGFFINTRREAFKDPRVRQALDLVFDFEWSNKKLFYGLYKRTTSYFENSDMKATGAPRPEELALLEPYKDKLSPEVFGEPYVPPVTDGSGNNRDNLKKARELLIAAGWKPGADHMLHNAKGEVLTIEFLDFEAAFERITVPYTDNLKRIGINASWRLVDPSQYERRVKSFDFDATTQRYSLRLTPGIEMRSYWGSDAAKLDGSFNLAGISDPAIDGLIDKVTAAKSRAELVNATNAIDRVLRAGHYWVPHWYKASYGIAYWNKYSHPDVQPKYDAGVLDTWWFDAKKAEALASGKPETQSQQQQPAKP</sequence>
<evidence type="ECO:0000313" key="6">
    <source>
        <dbReference type="EMBL" id="ADJ24531.1"/>
    </source>
</evidence>
<dbReference type="EMBL" id="CP002083">
    <property type="protein sequence ID" value="ADJ24531.1"/>
    <property type="molecule type" value="Genomic_DNA"/>
</dbReference>
<dbReference type="GO" id="GO:1904680">
    <property type="term" value="F:peptide transmembrane transporter activity"/>
    <property type="evidence" value="ECO:0007669"/>
    <property type="project" value="TreeGrafter"/>
</dbReference>
<comment type="similarity">
    <text evidence="2">Belongs to the bacterial solute-binding protein 5 family.</text>
</comment>
<dbReference type="PANTHER" id="PTHR30290">
    <property type="entry name" value="PERIPLASMIC BINDING COMPONENT OF ABC TRANSPORTER"/>
    <property type="match status" value="1"/>
</dbReference>
<feature type="signal peptide" evidence="4">
    <location>
        <begin position="1"/>
        <end position="36"/>
    </location>
</feature>
<dbReference type="PIRSF" id="PIRSF002741">
    <property type="entry name" value="MppA"/>
    <property type="match status" value="1"/>
</dbReference>
<keyword evidence="7" id="KW-1185">Reference proteome</keyword>
<dbReference type="SUPFAM" id="SSF53850">
    <property type="entry name" value="Periplasmic binding protein-like II"/>
    <property type="match status" value="1"/>
</dbReference>
<evidence type="ECO:0000256" key="4">
    <source>
        <dbReference type="SAM" id="SignalP"/>
    </source>
</evidence>
<accession>D8JTY3</accession>
<dbReference type="HOGENOM" id="CLU_023171_0_0_5"/>
<gene>
    <name evidence="6" type="ordered locus">Hden_2735</name>
</gene>
<dbReference type="GO" id="GO:0042884">
    <property type="term" value="P:microcin transport"/>
    <property type="evidence" value="ECO:0007669"/>
    <property type="project" value="TreeGrafter"/>
</dbReference>
<dbReference type="PANTHER" id="PTHR30290:SF64">
    <property type="entry name" value="ABC TRANSPORTER PERIPLASMIC BINDING PROTEIN"/>
    <property type="match status" value="1"/>
</dbReference>
<keyword evidence="3 4" id="KW-0732">Signal</keyword>
<organism evidence="6 7">
    <name type="scientific">Hyphomicrobium denitrificans (strain ATCC 51888 / DSM 1869 / NCIMB 11706 / TK 0415)</name>
    <dbReference type="NCBI Taxonomy" id="582899"/>
    <lineage>
        <taxon>Bacteria</taxon>
        <taxon>Pseudomonadati</taxon>
        <taxon>Pseudomonadota</taxon>
        <taxon>Alphaproteobacteria</taxon>
        <taxon>Hyphomicrobiales</taxon>
        <taxon>Hyphomicrobiaceae</taxon>
        <taxon>Hyphomicrobium</taxon>
    </lineage>
</organism>
<dbReference type="InterPro" id="IPR030678">
    <property type="entry name" value="Peptide/Ni-bd"/>
</dbReference>